<reference evidence="6 7" key="1">
    <citation type="submission" date="2016-03" db="EMBL/GenBank/DDBJ databases">
        <title>Draft genome sequence of the Vibrio tubiashii subs. europaeus.</title>
        <authorList>
            <person name="Spinard E."/>
            <person name="Dubert J."/>
            <person name="Nelson D.R."/>
            <person name="Barja J.L."/>
        </authorList>
    </citation>
    <scope>NUCLEOTIDE SEQUENCE [LARGE SCALE GENOMIC DNA]</scope>
    <source>
        <strain evidence="7">PP-638</strain>
        <strain evidence="6">PP2-638</strain>
    </source>
</reference>
<evidence type="ECO:0000313" key="5">
    <source>
        <dbReference type="EMBL" id="MDC5742585.1"/>
    </source>
</evidence>
<dbReference type="GeneID" id="78074985"/>
<sequence length="65" mass="7384">MNIVIFLATIFVAKYIGAQIGVTYNIVSDPFNFKLALFDFALYVAVYLALNYLYDKGKVALKKLR</sequence>
<accession>A0A178JEX6</accession>
<evidence type="ECO:0000313" key="4">
    <source>
        <dbReference type="EMBL" id="MDC5742570.1"/>
    </source>
</evidence>
<gene>
    <name evidence="6" type="ORF">AZ468_04720</name>
    <name evidence="2" type="ORF">OPW20_01265</name>
    <name evidence="3" type="ORF">OPW20_17475</name>
    <name evidence="4" type="ORF">OPW20_21130</name>
    <name evidence="5" type="ORF">OPW20_21205</name>
</gene>
<proteinExistence type="predicted"/>
<dbReference type="AlphaFoldDB" id="A0A178JEX6"/>
<dbReference type="Proteomes" id="UP001150001">
    <property type="component" value="Unassembled WGS sequence"/>
</dbReference>
<dbReference type="Proteomes" id="UP000094761">
    <property type="component" value="Unassembled WGS sequence"/>
</dbReference>
<evidence type="ECO:0000313" key="2">
    <source>
        <dbReference type="EMBL" id="MDC5738670.1"/>
    </source>
</evidence>
<feature type="transmembrane region" description="Helical" evidence="1">
    <location>
        <begin position="34"/>
        <end position="54"/>
    </location>
</feature>
<evidence type="ECO:0000313" key="3">
    <source>
        <dbReference type="EMBL" id="MDC5741867.1"/>
    </source>
</evidence>
<dbReference type="EMBL" id="JAPFIT010000026">
    <property type="protein sequence ID" value="MDC5742570.1"/>
    <property type="molecule type" value="Genomic_DNA"/>
</dbReference>
<name>A0A178JEX6_9VIBR</name>
<protein>
    <submittedName>
        <fullName evidence="6">Uncharacterized protein</fullName>
    </submittedName>
</protein>
<reference evidence="2" key="2">
    <citation type="submission" date="2022-11" db="EMBL/GenBank/DDBJ databases">
        <title>Role of the vibriolysin VemA secreted by the emergent pathogen Vibrio europaeus in the colonization of Manila clam mucus.</title>
        <authorList>
            <person name="Martinez C."/>
            <person name="Rodriguez S."/>
            <person name="Vences A."/>
            <person name="Barja J.L."/>
            <person name="Toranzo A.E."/>
            <person name="Dubert J."/>
        </authorList>
    </citation>
    <scope>NUCLEOTIDE SEQUENCE</scope>
    <source>
        <strain evidence="2">3454</strain>
    </source>
</reference>
<comment type="caution">
    <text evidence="6">The sequence shown here is derived from an EMBL/GenBank/DDBJ whole genome shotgun (WGS) entry which is preliminary data.</text>
</comment>
<evidence type="ECO:0000256" key="1">
    <source>
        <dbReference type="SAM" id="Phobius"/>
    </source>
</evidence>
<evidence type="ECO:0000313" key="7">
    <source>
        <dbReference type="Proteomes" id="UP000094761"/>
    </source>
</evidence>
<dbReference type="EMBL" id="JAPFIT010000018">
    <property type="protein sequence ID" value="MDC5741867.1"/>
    <property type="molecule type" value="Genomic_DNA"/>
</dbReference>
<organism evidence="6 7">
    <name type="scientific">Vibrio europaeus</name>
    <dbReference type="NCBI Taxonomy" id="300876"/>
    <lineage>
        <taxon>Bacteria</taxon>
        <taxon>Pseudomonadati</taxon>
        <taxon>Pseudomonadota</taxon>
        <taxon>Gammaproteobacteria</taxon>
        <taxon>Vibrionales</taxon>
        <taxon>Vibrionaceae</taxon>
        <taxon>Vibrio</taxon>
        <taxon>Vibrio oreintalis group</taxon>
    </lineage>
</organism>
<keyword evidence="8" id="KW-1185">Reference proteome</keyword>
<dbReference type="RefSeq" id="WP_069666359.1">
    <property type="nucleotide sequence ID" value="NZ_JAPFIM010000026.1"/>
</dbReference>
<dbReference type="EMBL" id="JAPFIT010000026">
    <property type="protein sequence ID" value="MDC5742585.1"/>
    <property type="molecule type" value="Genomic_DNA"/>
</dbReference>
<dbReference type="EMBL" id="LUAX01000001">
    <property type="protein sequence ID" value="OAN00432.1"/>
    <property type="molecule type" value="Genomic_DNA"/>
</dbReference>
<keyword evidence="1" id="KW-0472">Membrane</keyword>
<keyword evidence="1" id="KW-1133">Transmembrane helix</keyword>
<evidence type="ECO:0000313" key="8">
    <source>
        <dbReference type="Proteomes" id="UP001150001"/>
    </source>
</evidence>
<evidence type="ECO:0000313" key="6">
    <source>
        <dbReference type="EMBL" id="OAN00432.1"/>
    </source>
</evidence>
<dbReference type="EMBL" id="JAPFIT010000009">
    <property type="protein sequence ID" value="MDC5738670.1"/>
    <property type="molecule type" value="Genomic_DNA"/>
</dbReference>
<dbReference type="OrthoDB" id="5891985at2"/>
<keyword evidence="1" id="KW-0812">Transmembrane</keyword>